<sequence>MSGFFQRLQGLEPHRQQAFMAALCERLLPNYLFYCQAHYAQTAGQGNPAGLRAILDLVWERLAIAGARIDFERQAEKLAELAPPEDDDSFGARRATEVVAALSALLDTLQDEAPEAVLEVSRASRGGVRAFIELTEGEEDGARLAVLVREHPLMADENDFQDAVLEAVEAGPLDRDALKALRRLGRNEGVSNLGLSADE</sequence>
<dbReference type="Proteomes" id="UP000487929">
    <property type="component" value="Unassembled WGS sequence"/>
</dbReference>
<evidence type="ECO:0000313" key="2">
    <source>
        <dbReference type="Proteomes" id="UP000487929"/>
    </source>
</evidence>
<dbReference type="InterPro" id="IPR023381">
    <property type="entry name" value="YP001051499.1-like_dom_sf"/>
</dbReference>
<dbReference type="InterPro" id="IPR007338">
    <property type="entry name" value="DUF416"/>
</dbReference>
<proteinExistence type="predicted"/>
<dbReference type="AlphaFoldDB" id="A0A7X5AN26"/>
<dbReference type="Gene3D" id="1.20.1590.10">
    <property type="entry name" value="YP_001051499.1 domain like"/>
    <property type="match status" value="1"/>
</dbReference>
<dbReference type="RefSeq" id="WP_161429947.1">
    <property type="nucleotide sequence ID" value="NZ_WUTT01000001.1"/>
</dbReference>
<dbReference type="Pfam" id="PF04222">
    <property type="entry name" value="DUF416"/>
    <property type="match status" value="1"/>
</dbReference>
<name>A0A7X5AN26_9GAMM</name>
<reference evidence="1 2" key="1">
    <citation type="submission" date="2019-12" db="EMBL/GenBank/DDBJ databases">
        <title>Draft genome sequencing of Halomonas alimentaria DSM 15356.</title>
        <authorList>
            <person name="Pandiyan K."/>
            <person name="Kushwaha P."/>
            <person name="Gowdham M."/>
            <person name="Chakdar H."/>
            <person name="Singh A."/>
            <person name="Kumar M."/>
            <person name="Saxena A.K."/>
        </authorList>
    </citation>
    <scope>NUCLEOTIDE SEQUENCE [LARGE SCALE GENOMIC DNA]</scope>
    <source>
        <strain evidence="1 2">DSM 15356</strain>
    </source>
</reference>
<keyword evidence="2" id="KW-1185">Reference proteome</keyword>
<comment type="caution">
    <text evidence="1">The sequence shown here is derived from an EMBL/GenBank/DDBJ whole genome shotgun (WGS) entry which is preliminary data.</text>
</comment>
<accession>A0A7X5AN26</accession>
<protein>
    <submittedName>
        <fullName evidence="1">DUF416 family protein</fullName>
    </submittedName>
</protein>
<dbReference type="EMBL" id="WUTT01000001">
    <property type="protein sequence ID" value="NAW32899.1"/>
    <property type="molecule type" value="Genomic_DNA"/>
</dbReference>
<gene>
    <name evidence="1" type="ORF">GRB96_00445</name>
</gene>
<dbReference type="OrthoDB" id="9204516at2"/>
<evidence type="ECO:0000313" key="1">
    <source>
        <dbReference type="EMBL" id="NAW32899.1"/>
    </source>
</evidence>
<organism evidence="1 2">
    <name type="scientific">Halomonas alimentaria</name>
    <dbReference type="NCBI Taxonomy" id="147248"/>
    <lineage>
        <taxon>Bacteria</taxon>
        <taxon>Pseudomonadati</taxon>
        <taxon>Pseudomonadota</taxon>
        <taxon>Gammaproteobacteria</taxon>
        <taxon>Oceanospirillales</taxon>
        <taxon>Halomonadaceae</taxon>
        <taxon>Halomonas</taxon>
    </lineage>
</organism>